<evidence type="ECO:0000259" key="7">
    <source>
        <dbReference type="SMART" id="SM00829"/>
    </source>
</evidence>
<feature type="domain" description="Enoyl reductase (ER)" evidence="7">
    <location>
        <begin position="12"/>
        <end position="355"/>
    </location>
</feature>
<dbReference type="PANTHER" id="PTHR42813">
    <property type="entry name" value="ZINC-TYPE ALCOHOL DEHYDROGENASE-LIKE"/>
    <property type="match status" value="1"/>
</dbReference>
<evidence type="ECO:0000256" key="3">
    <source>
        <dbReference type="ARBA" id="ARBA00022723"/>
    </source>
</evidence>
<comment type="similarity">
    <text evidence="2 6">Belongs to the zinc-containing alcohol dehydrogenase family.</text>
</comment>
<comment type="caution">
    <text evidence="8">The sequence shown here is derived from an EMBL/GenBank/DDBJ whole genome shotgun (WGS) entry which is preliminary data.</text>
</comment>
<protein>
    <submittedName>
        <fullName evidence="8">NAD(P)-dependent alcohol dehydrogenase</fullName>
    </submittedName>
</protein>
<dbReference type="InterPro" id="IPR011032">
    <property type="entry name" value="GroES-like_sf"/>
</dbReference>
<proteinExistence type="inferred from homology"/>
<dbReference type="SMART" id="SM00829">
    <property type="entry name" value="PKS_ER"/>
    <property type="match status" value="1"/>
</dbReference>
<sequence>MALMKAAVFVEKNRIVLNEKPIPDIGPLDALLRVTTTTICGTDVHILRGEYPVAKGLTVGHEPVGVIEKLGSQVQGFHEGQRVIAGAITPSGHSNACLCGCGSQDGVGTAHGFKAIGGWKFGNIIDGCQAEYVRVPDAMANLSPIPDQLSDEQVLMCPDIMSTGFSGAERGGVTLGDSVAVFALGPIGLCAVAGARLLGATTIIGVDTVAERISVARRMGADHIVDFRQGNVVEQIMALTGGRGVDVAIEALGTQATFEAALRVLRPGGTLSSLGVYSTDLHIPLGPFAAGLGDYRIITTLCPGGKERMRRLMEVVASGRVDVSPLVTHRMRLDDIEAAYQLFAHQRDGVMKVAITP</sequence>
<dbReference type="InterPro" id="IPR013149">
    <property type="entry name" value="ADH-like_C"/>
</dbReference>
<dbReference type="CDD" id="cd08285">
    <property type="entry name" value="NADP_ADH"/>
    <property type="match status" value="1"/>
</dbReference>
<keyword evidence="9" id="KW-1185">Reference proteome</keyword>
<dbReference type="InterPro" id="IPR020843">
    <property type="entry name" value="ER"/>
</dbReference>
<dbReference type="PANTHER" id="PTHR42813:SF4">
    <property type="entry name" value="NADP-DEPENDENT ISOPROPANOL DEHYDROGENASE"/>
    <property type="match status" value="1"/>
</dbReference>
<keyword evidence="5" id="KW-0560">Oxidoreductase</keyword>
<dbReference type="InterPro" id="IPR036291">
    <property type="entry name" value="NAD(P)-bd_dom_sf"/>
</dbReference>
<name>A0ABV0DHD0_9PSED</name>
<evidence type="ECO:0000256" key="1">
    <source>
        <dbReference type="ARBA" id="ARBA00001947"/>
    </source>
</evidence>
<dbReference type="Pfam" id="PF08240">
    <property type="entry name" value="ADH_N"/>
    <property type="match status" value="1"/>
</dbReference>
<dbReference type="Proteomes" id="UP001424532">
    <property type="component" value="Unassembled WGS sequence"/>
</dbReference>
<dbReference type="SUPFAM" id="SSF51735">
    <property type="entry name" value="NAD(P)-binding Rossmann-fold domains"/>
    <property type="match status" value="1"/>
</dbReference>
<evidence type="ECO:0000313" key="8">
    <source>
        <dbReference type="EMBL" id="MEN8641059.1"/>
    </source>
</evidence>
<evidence type="ECO:0000256" key="5">
    <source>
        <dbReference type="ARBA" id="ARBA00023002"/>
    </source>
</evidence>
<dbReference type="Gene3D" id="3.40.50.720">
    <property type="entry name" value="NAD(P)-binding Rossmann-like Domain"/>
    <property type="match status" value="1"/>
</dbReference>
<keyword evidence="3 6" id="KW-0479">Metal-binding</keyword>
<dbReference type="PROSITE" id="PS00059">
    <property type="entry name" value="ADH_ZINC"/>
    <property type="match status" value="1"/>
</dbReference>
<keyword evidence="4 6" id="KW-0862">Zinc</keyword>
<accession>A0ABV0DHD0</accession>
<organism evidence="8 9">
    <name type="scientific">Pseudomonas sichuanensis</name>
    <dbReference type="NCBI Taxonomy" id="2213015"/>
    <lineage>
        <taxon>Bacteria</taxon>
        <taxon>Pseudomonadati</taxon>
        <taxon>Pseudomonadota</taxon>
        <taxon>Gammaproteobacteria</taxon>
        <taxon>Pseudomonadales</taxon>
        <taxon>Pseudomonadaceae</taxon>
        <taxon>Pseudomonas</taxon>
    </lineage>
</organism>
<evidence type="ECO:0000256" key="4">
    <source>
        <dbReference type="ARBA" id="ARBA00022833"/>
    </source>
</evidence>
<dbReference type="InterPro" id="IPR002328">
    <property type="entry name" value="ADH_Zn_CS"/>
</dbReference>
<comment type="cofactor">
    <cofactor evidence="1 6">
        <name>Zn(2+)</name>
        <dbReference type="ChEBI" id="CHEBI:29105"/>
    </cofactor>
</comment>
<evidence type="ECO:0000256" key="2">
    <source>
        <dbReference type="ARBA" id="ARBA00008072"/>
    </source>
</evidence>
<reference evidence="8 9" key="1">
    <citation type="submission" date="2024-05" db="EMBL/GenBank/DDBJ databases">
        <title>Sequence of Lycoming College course isolates.</title>
        <authorList>
            <person name="Reigle C.A."/>
            <person name="Newman J.D."/>
        </authorList>
    </citation>
    <scope>NUCLEOTIDE SEQUENCE [LARGE SCALE GENOMIC DNA]</scope>
    <source>
        <strain evidence="8 9">CAR-09</strain>
    </source>
</reference>
<evidence type="ECO:0000256" key="6">
    <source>
        <dbReference type="RuleBase" id="RU361277"/>
    </source>
</evidence>
<gene>
    <name evidence="8" type="ORF">ABFE88_15525</name>
</gene>
<dbReference type="SUPFAM" id="SSF50129">
    <property type="entry name" value="GroES-like"/>
    <property type="match status" value="1"/>
</dbReference>
<dbReference type="EMBL" id="JBDLYL010000015">
    <property type="protein sequence ID" value="MEN8641059.1"/>
    <property type="molecule type" value="Genomic_DNA"/>
</dbReference>
<dbReference type="RefSeq" id="WP_347150500.1">
    <property type="nucleotide sequence ID" value="NZ_JBDLYL010000015.1"/>
</dbReference>
<dbReference type="Gene3D" id="3.90.180.10">
    <property type="entry name" value="Medium-chain alcohol dehydrogenases, catalytic domain"/>
    <property type="match status" value="1"/>
</dbReference>
<dbReference type="InterPro" id="IPR013154">
    <property type="entry name" value="ADH-like_N"/>
</dbReference>
<dbReference type="Pfam" id="PF00107">
    <property type="entry name" value="ADH_zinc_N"/>
    <property type="match status" value="1"/>
</dbReference>
<evidence type="ECO:0000313" key="9">
    <source>
        <dbReference type="Proteomes" id="UP001424532"/>
    </source>
</evidence>